<keyword evidence="2" id="KW-0812">Transmembrane</keyword>
<feature type="transmembrane region" description="Helical" evidence="2">
    <location>
        <begin position="181"/>
        <end position="197"/>
    </location>
</feature>
<dbReference type="SMART" id="SM00530">
    <property type="entry name" value="HTH_XRE"/>
    <property type="match status" value="1"/>
</dbReference>
<dbReference type="Proteomes" id="UP000239237">
    <property type="component" value="Unassembled WGS sequence"/>
</dbReference>
<evidence type="ECO:0000313" key="7">
    <source>
        <dbReference type="Proteomes" id="UP000239237"/>
    </source>
</evidence>
<dbReference type="Proteomes" id="UP000237923">
    <property type="component" value="Unassembled WGS sequence"/>
</dbReference>
<evidence type="ECO:0000256" key="1">
    <source>
        <dbReference type="ARBA" id="ARBA00023125"/>
    </source>
</evidence>
<gene>
    <name evidence="5" type="primary">immR_1</name>
    <name evidence="4" type="ORF">LES8486_01339</name>
    <name evidence="5" type="ORF">LES9216_01486</name>
</gene>
<dbReference type="EMBL" id="OKQR01000002">
    <property type="protein sequence ID" value="SPD93680.1"/>
    <property type="molecule type" value="Genomic_DNA"/>
</dbReference>
<dbReference type="EMBL" id="OKQU01000002">
    <property type="protein sequence ID" value="SPE09336.1"/>
    <property type="molecule type" value="Genomic_DNA"/>
</dbReference>
<dbReference type="RefSeq" id="WP_072614377.1">
    <property type="nucleotide sequence ID" value="NZ_AP017935.1"/>
</dbReference>
<proteinExistence type="predicted"/>
<protein>
    <submittedName>
        <fullName evidence="5">HTH-type transcriptional regulator ImmR</fullName>
    </submittedName>
</protein>
<accession>A0A2N9KES5</accession>
<name>A0A2N9KES5_9LACO</name>
<keyword evidence="2" id="KW-1133">Transmembrane helix</keyword>
<reference evidence="4 7" key="2">
    <citation type="submission" date="2018-02" db="EMBL/GenBank/DDBJ databases">
        <authorList>
            <person name="Rodrigo-Torres L."/>
            <person name="Arahal R. D."/>
            <person name="Lucena T."/>
        </authorList>
    </citation>
    <scope>NUCLEOTIDE SEQUENCE [LARGE SCALE GENOMIC DNA]</scope>
    <source>
        <strain evidence="4 7">CECT 8486</strain>
    </source>
</reference>
<dbReference type="PROSITE" id="PS50943">
    <property type="entry name" value="HTH_CROC1"/>
    <property type="match status" value="1"/>
</dbReference>
<evidence type="ECO:0000313" key="5">
    <source>
        <dbReference type="EMBL" id="SPE09336.1"/>
    </source>
</evidence>
<dbReference type="Pfam" id="PF01381">
    <property type="entry name" value="HTH_3"/>
    <property type="match status" value="1"/>
</dbReference>
<dbReference type="AlphaFoldDB" id="A0A2N9KES5"/>
<dbReference type="KEGG" id="lsu:A6B45_09605"/>
<feature type="transmembrane region" description="Helical" evidence="2">
    <location>
        <begin position="110"/>
        <end position="133"/>
    </location>
</feature>
<reference evidence="5 6" key="1">
    <citation type="submission" date="2018-02" db="EMBL/GenBank/DDBJ databases">
        <authorList>
            <person name="Cohen D.B."/>
            <person name="Kent A.D."/>
        </authorList>
    </citation>
    <scope>NUCLEOTIDE SEQUENCE [LARGE SCALE GENOMIC DNA]</scope>
    <source>
        <strain evidence="5 6">CECT 9216</strain>
    </source>
</reference>
<organism evidence="5 6">
    <name type="scientific">Leuconostoc suionicum</name>
    <dbReference type="NCBI Taxonomy" id="1511761"/>
    <lineage>
        <taxon>Bacteria</taxon>
        <taxon>Bacillati</taxon>
        <taxon>Bacillota</taxon>
        <taxon>Bacilli</taxon>
        <taxon>Lactobacillales</taxon>
        <taxon>Lactobacillaceae</taxon>
        <taxon>Leuconostoc</taxon>
    </lineage>
</organism>
<dbReference type="GeneID" id="99675052"/>
<dbReference type="CDD" id="cd00093">
    <property type="entry name" value="HTH_XRE"/>
    <property type="match status" value="1"/>
</dbReference>
<dbReference type="InterPro" id="IPR001387">
    <property type="entry name" value="Cro/C1-type_HTH"/>
</dbReference>
<keyword evidence="2" id="KW-0472">Membrane</keyword>
<evidence type="ECO:0000313" key="6">
    <source>
        <dbReference type="Proteomes" id="UP000237923"/>
    </source>
</evidence>
<feature type="transmembrane region" description="Helical" evidence="2">
    <location>
        <begin position="84"/>
        <end position="104"/>
    </location>
</feature>
<keyword evidence="7" id="KW-1185">Reference proteome</keyword>
<evidence type="ECO:0000313" key="4">
    <source>
        <dbReference type="EMBL" id="SPD93680.1"/>
    </source>
</evidence>
<evidence type="ECO:0000256" key="2">
    <source>
        <dbReference type="SAM" id="Phobius"/>
    </source>
</evidence>
<dbReference type="PANTHER" id="PTHR46558:SF13">
    <property type="entry name" value="HTH-TYPE TRANSCRIPTIONAL REGULATOR IMMR"/>
    <property type="match status" value="1"/>
</dbReference>
<evidence type="ECO:0000259" key="3">
    <source>
        <dbReference type="PROSITE" id="PS50943"/>
    </source>
</evidence>
<sequence>MKFGERLKNARLDMNLTQENVANELFITRQTISSWENEKTYPDISSLIKLSNYYHISLDVLLKEDTGMREDLEKKYVSVNMKKIYWKLNLAFFVLLMLFIANILEIVRLGVFYIPILFVFIFIGMSIDNLAEFDTASSLGLKYTWEKYFSGDKGFKYTLIIPIAMFLFGLLCLYLHKGNPWGSFIFAVLLIWIHYDSNKK</sequence>
<dbReference type="PANTHER" id="PTHR46558">
    <property type="entry name" value="TRACRIPTIONAL REGULATORY PROTEIN-RELATED-RELATED"/>
    <property type="match status" value="1"/>
</dbReference>
<keyword evidence="1" id="KW-0238">DNA-binding</keyword>
<feature type="domain" description="HTH cro/C1-type" evidence="3">
    <location>
        <begin position="7"/>
        <end position="61"/>
    </location>
</feature>
<dbReference type="InterPro" id="IPR010982">
    <property type="entry name" value="Lambda_DNA-bd_dom_sf"/>
</dbReference>
<feature type="transmembrane region" description="Helical" evidence="2">
    <location>
        <begin position="154"/>
        <end position="175"/>
    </location>
</feature>
<dbReference type="SUPFAM" id="SSF47413">
    <property type="entry name" value="lambda repressor-like DNA-binding domains"/>
    <property type="match status" value="1"/>
</dbReference>
<dbReference type="Gene3D" id="1.10.260.40">
    <property type="entry name" value="lambda repressor-like DNA-binding domains"/>
    <property type="match status" value="1"/>
</dbReference>
<dbReference type="GO" id="GO:0003677">
    <property type="term" value="F:DNA binding"/>
    <property type="evidence" value="ECO:0007669"/>
    <property type="project" value="UniProtKB-KW"/>
</dbReference>